<dbReference type="AlphaFoldDB" id="A0A948WNP9"/>
<evidence type="ECO:0000256" key="7">
    <source>
        <dbReference type="ARBA" id="ARBA00023125"/>
    </source>
</evidence>
<dbReference type="GO" id="GO:0005737">
    <property type="term" value="C:cytoplasm"/>
    <property type="evidence" value="ECO:0007669"/>
    <property type="project" value="UniProtKB-SubCell"/>
</dbReference>
<dbReference type="GO" id="GO:0006275">
    <property type="term" value="P:regulation of DNA replication"/>
    <property type="evidence" value="ECO:0007669"/>
    <property type="project" value="UniProtKB-UniRule"/>
</dbReference>
<dbReference type="SUPFAM" id="SSF52540">
    <property type="entry name" value="P-loop containing nucleoside triphosphate hydrolases"/>
    <property type="match status" value="1"/>
</dbReference>
<reference evidence="14" key="1">
    <citation type="journal article" date="2021" name="PeerJ">
        <title>Extensive microbial diversity within the chicken gut microbiome revealed by metagenomics and culture.</title>
        <authorList>
            <person name="Gilroy R."/>
            <person name="Ravi A."/>
            <person name="Getino M."/>
            <person name="Pursley I."/>
            <person name="Horton D.L."/>
            <person name="Alikhan N.F."/>
            <person name="Baker D."/>
            <person name="Gharbi K."/>
            <person name="Hall N."/>
            <person name="Watson M."/>
            <person name="Adriaenssens E.M."/>
            <person name="Foster-Nyarko E."/>
            <person name="Jarju S."/>
            <person name="Secka A."/>
            <person name="Antonio M."/>
            <person name="Oren A."/>
            <person name="Chaudhuri R.R."/>
            <person name="La Ragione R."/>
            <person name="Hildebrand F."/>
            <person name="Pallen M.J."/>
        </authorList>
    </citation>
    <scope>NUCLEOTIDE SEQUENCE</scope>
    <source>
        <strain evidence="14">B5_2728</strain>
    </source>
</reference>
<gene>
    <name evidence="8 14" type="primary">dnaA</name>
    <name evidence="14" type="ORF">H9882_02655</name>
</gene>
<dbReference type="InterPro" id="IPR013317">
    <property type="entry name" value="DnaA_dom"/>
</dbReference>
<proteinExistence type="inferred from homology"/>
<evidence type="ECO:0000313" key="14">
    <source>
        <dbReference type="EMBL" id="MBU3805777.1"/>
    </source>
</evidence>
<dbReference type="GO" id="GO:0005886">
    <property type="term" value="C:plasma membrane"/>
    <property type="evidence" value="ECO:0007669"/>
    <property type="project" value="TreeGrafter"/>
</dbReference>
<dbReference type="InterPro" id="IPR013159">
    <property type="entry name" value="DnaA_C"/>
</dbReference>
<dbReference type="SMART" id="SM00760">
    <property type="entry name" value="Bac_DnaA_C"/>
    <property type="match status" value="1"/>
</dbReference>
<feature type="binding site" evidence="8">
    <location>
        <position position="147"/>
    </location>
    <ligand>
        <name>ATP</name>
        <dbReference type="ChEBI" id="CHEBI:30616"/>
    </ligand>
</feature>
<evidence type="ECO:0000256" key="9">
    <source>
        <dbReference type="NCBIfam" id="TIGR00362"/>
    </source>
</evidence>
<comment type="similarity">
    <text evidence="1 8 11">Belongs to the DnaA family.</text>
</comment>
<dbReference type="PRINTS" id="PR00051">
    <property type="entry name" value="DNAA"/>
</dbReference>
<dbReference type="FunFam" id="3.40.50.300:FF:000668">
    <property type="entry name" value="Chromosomal replication initiator protein DnaA"/>
    <property type="match status" value="1"/>
</dbReference>
<evidence type="ECO:0000259" key="13">
    <source>
        <dbReference type="SMART" id="SM00760"/>
    </source>
</evidence>
<dbReference type="GO" id="GO:0005524">
    <property type="term" value="F:ATP binding"/>
    <property type="evidence" value="ECO:0007669"/>
    <property type="project" value="UniProtKB-UniRule"/>
</dbReference>
<keyword evidence="2 8" id="KW-0963">Cytoplasm</keyword>
<comment type="subunit">
    <text evidence="8">Oligomerizes as a right-handed, spiral filament on DNA at oriC.</text>
</comment>
<dbReference type="Gene3D" id="3.40.50.300">
    <property type="entry name" value="P-loop containing nucleotide triphosphate hydrolases"/>
    <property type="match status" value="1"/>
</dbReference>
<dbReference type="Gene3D" id="3.30.300.180">
    <property type="match status" value="1"/>
</dbReference>
<dbReference type="InterPro" id="IPR018312">
    <property type="entry name" value="Chromosome_initiator_DnaA_CS"/>
</dbReference>
<evidence type="ECO:0000256" key="10">
    <source>
        <dbReference type="RuleBase" id="RU000577"/>
    </source>
</evidence>
<dbReference type="InterPro" id="IPR001957">
    <property type="entry name" value="Chromosome_initiator_DnaA"/>
</dbReference>
<evidence type="ECO:0000256" key="6">
    <source>
        <dbReference type="ARBA" id="ARBA00023121"/>
    </source>
</evidence>
<keyword evidence="3 8" id="KW-0235">DNA replication</keyword>
<evidence type="ECO:0000313" key="15">
    <source>
        <dbReference type="Proteomes" id="UP000713596"/>
    </source>
</evidence>
<dbReference type="Gene3D" id="1.10.1750.10">
    <property type="match status" value="1"/>
</dbReference>
<keyword evidence="7 8" id="KW-0238">DNA-binding</keyword>
<dbReference type="EMBL" id="JAHLFP010000018">
    <property type="protein sequence ID" value="MBU3805777.1"/>
    <property type="molecule type" value="Genomic_DNA"/>
</dbReference>
<comment type="function">
    <text evidence="8 10">Plays an essential role in the initiation and regulation of chromosomal replication. ATP-DnaA binds to the origin of replication (oriC) to initiate formation of the DNA replication initiation complex once per cell cycle. Binds the DnaA box (a 9 base pair repeat at the origin) and separates the double-stranded (ds)DNA. Forms a right-handed helical filament on oriC DNA; dsDNA binds to the exterior of the filament while single-stranded (ss)DNA is stabiized in the filament's interior. The ATP-DnaA-oriC complex binds and stabilizes one strand of the AT-rich DNA unwinding element (DUE), permitting loading of DNA polymerase. After initiation quickly degrades to an ADP-DnaA complex that is not apt for DNA replication. Binds acidic phospholipids.</text>
</comment>
<dbReference type="InterPro" id="IPR020591">
    <property type="entry name" value="Chromosome_initiator_DnaA-like"/>
</dbReference>
<dbReference type="SUPFAM" id="SSF48295">
    <property type="entry name" value="TrpR-like"/>
    <property type="match status" value="1"/>
</dbReference>
<comment type="domain">
    <text evidence="8">Domain I is involved in oligomerization and binding regulators, domain II is flexibile and of varying length in different bacteria, domain III forms the AAA+ region, while domain IV binds dsDNA.</text>
</comment>
<dbReference type="InterPro" id="IPR003593">
    <property type="entry name" value="AAA+_ATPase"/>
</dbReference>
<dbReference type="InterPro" id="IPR024633">
    <property type="entry name" value="DnaA_N_dom"/>
</dbReference>
<dbReference type="PANTHER" id="PTHR30050">
    <property type="entry name" value="CHROMOSOMAL REPLICATION INITIATOR PROTEIN DNAA"/>
    <property type="match status" value="1"/>
</dbReference>
<dbReference type="Gene3D" id="1.10.8.60">
    <property type="match status" value="1"/>
</dbReference>
<protein>
    <recommendedName>
        <fullName evidence="8 9">Chromosomal replication initiator protein DnaA</fullName>
    </recommendedName>
</protein>
<dbReference type="InterPro" id="IPR010921">
    <property type="entry name" value="Trp_repressor/repl_initiator"/>
</dbReference>
<organism evidence="14 15">
    <name type="scientific">Candidatus Allofournierella pullistercoris</name>
    <dbReference type="NCBI Taxonomy" id="2838597"/>
    <lineage>
        <taxon>Bacteria</taxon>
        <taxon>Bacillati</taxon>
        <taxon>Bacillota</taxon>
        <taxon>Clostridia</taxon>
        <taxon>Eubacteriales</taxon>
        <taxon>Oscillospiraceae</taxon>
        <taxon>Allofournierella</taxon>
    </lineage>
</organism>
<evidence type="ECO:0000256" key="5">
    <source>
        <dbReference type="ARBA" id="ARBA00022840"/>
    </source>
</evidence>
<keyword evidence="5 8" id="KW-0067">ATP-binding</keyword>
<comment type="caution">
    <text evidence="8">Lacks conserved residue(s) required for the propagation of feature annotation.</text>
</comment>
<feature type="region of interest" description="Domain III, AAA+ region" evidence="8">
    <location>
        <begin position="103"/>
        <end position="319"/>
    </location>
</feature>
<comment type="caution">
    <text evidence="14">The sequence shown here is derived from an EMBL/GenBank/DDBJ whole genome shotgun (WGS) entry which is preliminary data.</text>
</comment>
<dbReference type="CDD" id="cd00009">
    <property type="entry name" value="AAA"/>
    <property type="match status" value="1"/>
</dbReference>
<evidence type="ECO:0000259" key="12">
    <source>
        <dbReference type="SMART" id="SM00382"/>
    </source>
</evidence>
<dbReference type="InterPro" id="IPR027417">
    <property type="entry name" value="P-loop_NTPase"/>
</dbReference>
<feature type="region of interest" description="Domain IV, binds dsDNA" evidence="8">
    <location>
        <begin position="320"/>
        <end position="440"/>
    </location>
</feature>
<name>A0A948WNP9_9FIRM</name>
<dbReference type="HAMAP" id="MF_00377">
    <property type="entry name" value="DnaA_bact"/>
    <property type="match status" value="1"/>
</dbReference>
<dbReference type="Pfam" id="PF08299">
    <property type="entry name" value="Bac_DnaA_C"/>
    <property type="match status" value="1"/>
</dbReference>
<dbReference type="Pfam" id="PF11638">
    <property type="entry name" value="DnaA_N"/>
    <property type="match status" value="1"/>
</dbReference>
<dbReference type="NCBIfam" id="TIGR00362">
    <property type="entry name" value="DnaA"/>
    <property type="match status" value="1"/>
</dbReference>
<dbReference type="InterPro" id="IPR038454">
    <property type="entry name" value="DnaA_N_sf"/>
</dbReference>
<reference evidence="14" key="2">
    <citation type="submission" date="2021-04" db="EMBL/GenBank/DDBJ databases">
        <authorList>
            <person name="Gilroy R."/>
        </authorList>
    </citation>
    <scope>NUCLEOTIDE SEQUENCE</scope>
    <source>
        <strain evidence="14">B5_2728</strain>
    </source>
</reference>
<comment type="subcellular location">
    <subcellularLocation>
        <location evidence="8">Cytoplasm</location>
    </subcellularLocation>
</comment>
<evidence type="ECO:0000256" key="4">
    <source>
        <dbReference type="ARBA" id="ARBA00022741"/>
    </source>
</evidence>
<feature type="binding site" evidence="8">
    <location>
        <position position="149"/>
    </location>
    <ligand>
        <name>ATP</name>
        <dbReference type="ChEBI" id="CHEBI:30616"/>
    </ligand>
</feature>
<dbReference type="CDD" id="cd06571">
    <property type="entry name" value="Bac_DnaA_C"/>
    <property type="match status" value="1"/>
</dbReference>
<evidence type="ECO:0000256" key="2">
    <source>
        <dbReference type="ARBA" id="ARBA00022490"/>
    </source>
</evidence>
<dbReference type="PROSITE" id="PS01008">
    <property type="entry name" value="DNAA"/>
    <property type="match status" value="1"/>
</dbReference>
<feature type="binding site" evidence="8">
    <location>
        <position position="151"/>
    </location>
    <ligand>
        <name>ATP</name>
        <dbReference type="ChEBI" id="CHEBI:30616"/>
    </ligand>
</feature>
<dbReference type="GO" id="GO:0008289">
    <property type="term" value="F:lipid binding"/>
    <property type="evidence" value="ECO:0007669"/>
    <property type="project" value="UniProtKB-KW"/>
</dbReference>
<dbReference type="SMART" id="SM00382">
    <property type="entry name" value="AAA"/>
    <property type="match status" value="1"/>
</dbReference>
<feature type="region of interest" description="Domain I, interacts with DnaA modulators" evidence="8">
    <location>
        <begin position="1"/>
        <end position="93"/>
    </location>
</feature>
<keyword evidence="4 8" id="KW-0547">Nucleotide-binding</keyword>
<feature type="domain" description="AAA+ ATPase" evidence="12">
    <location>
        <begin position="136"/>
        <end position="265"/>
    </location>
</feature>
<feature type="binding site" evidence="8">
    <location>
        <position position="150"/>
    </location>
    <ligand>
        <name>ATP</name>
        <dbReference type="ChEBI" id="CHEBI:30616"/>
    </ligand>
</feature>
<accession>A0A948WNP9</accession>
<dbReference type="PANTHER" id="PTHR30050:SF2">
    <property type="entry name" value="CHROMOSOMAL REPLICATION INITIATOR PROTEIN DNAA"/>
    <property type="match status" value="1"/>
</dbReference>
<sequence length="440" mass="49282">MDSFHDVLSAAKEYCKERLVDATYNLYISQLEAVSFEGSNKVVLAVRNDFICTIVRDRYTPLLKEALAAVLGFDVDVELIVPAPVAEEKPVAATPTAVPGAPNGKYDFTFENFIKGPSNQFAYAAAQAVASNPSGAYNPLFIYGQSGLGKTHLLNAIQVEIKKNHPDFNIVYVDCEKFTNEIITAIREGNTEMFRQKYRAADVLLVDDIQFIAGKESTQEEFFHTFNTLHNAGKQIVLASDRPAKEIKSLEERLRTRFEWGLTADIQPPDFETRVAIIRRKAELFNLDMPNDVAEFIANHLKNNIRQLEGAVKKLNAYYLLEGIQPMIGVAQNAIKDILNETQPVPVTIEKIIGEVARTYNVTPAEIRGMRRTANISAARQTAIYVVREITGMSMEDIGKEFGGRDHSTIVYSLKSLENNLNSDRRLKETVEDIIKNVRS</sequence>
<dbReference type="Proteomes" id="UP000713596">
    <property type="component" value="Unassembled WGS sequence"/>
</dbReference>
<dbReference type="Pfam" id="PF00308">
    <property type="entry name" value="Bac_DnaA"/>
    <property type="match status" value="1"/>
</dbReference>
<evidence type="ECO:0000256" key="1">
    <source>
        <dbReference type="ARBA" id="ARBA00006583"/>
    </source>
</evidence>
<evidence type="ECO:0000256" key="8">
    <source>
        <dbReference type="HAMAP-Rule" id="MF_00377"/>
    </source>
</evidence>
<dbReference type="GO" id="GO:0003688">
    <property type="term" value="F:DNA replication origin binding"/>
    <property type="evidence" value="ECO:0007669"/>
    <property type="project" value="UniProtKB-UniRule"/>
</dbReference>
<dbReference type="GO" id="GO:0006270">
    <property type="term" value="P:DNA replication initiation"/>
    <property type="evidence" value="ECO:0007669"/>
    <property type="project" value="UniProtKB-UniRule"/>
</dbReference>
<evidence type="ECO:0000256" key="11">
    <source>
        <dbReference type="RuleBase" id="RU004227"/>
    </source>
</evidence>
<keyword evidence="6 8" id="KW-0446">Lipid-binding</keyword>
<evidence type="ECO:0000256" key="3">
    <source>
        <dbReference type="ARBA" id="ARBA00022705"/>
    </source>
</evidence>
<feature type="domain" description="Chromosomal replication initiator DnaA C-terminal" evidence="13">
    <location>
        <begin position="348"/>
        <end position="417"/>
    </location>
</feature>